<name>A0A1H8ILY0_9BACL</name>
<dbReference type="Pfam" id="PF14122">
    <property type="entry name" value="YokU"/>
    <property type="match status" value="1"/>
</dbReference>
<dbReference type="AlphaFoldDB" id="A0A1H8ILY0"/>
<sequence length="87" mass="10201">MECVWCGKDQIEESKQDCYWVLPDGKRSVQIRQIPAVHCESCGLYITEEMNQKVEELLYLSELSQLPDTFTYEELVNAPKIQLFKIK</sequence>
<dbReference type="InterPro" id="IPR022453">
    <property type="entry name" value="Znf_MqsA-type"/>
</dbReference>
<dbReference type="CDD" id="cd12870">
    <property type="entry name" value="MqsA"/>
    <property type="match status" value="1"/>
</dbReference>
<protein>
    <submittedName>
        <fullName evidence="1">Uncharacterized protein, YokU family</fullName>
    </submittedName>
</protein>
<evidence type="ECO:0000313" key="2">
    <source>
        <dbReference type="Proteomes" id="UP000199695"/>
    </source>
</evidence>
<dbReference type="OrthoDB" id="2666319at2"/>
<evidence type="ECO:0000313" key="1">
    <source>
        <dbReference type="EMBL" id="SEN69379.1"/>
    </source>
</evidence>
<dbReference type="STRING" id="1173111.SAMN05444955_11834"/>
<gene>
    <name evidence="1" type="ORF">SAMN05444955_11834</name>
</gene>
<organism evidence="1 2">
    <name type="scientific">Lihuaxuella thermophila</name>
    <dbReference type="NCBI Taxonomy" id="1173111"/>
    <lineage>
        <taxon>Bacteria</taxon>
        <taxon>Bacillati</taxon>
        <taxon>Bacillota</taxon>
        <taxon>Bacilli</taxon>
        <taxon>Bacillales</taxon>
        <taxon>Thermoactinomycetaceae</taxon>
        <taxon>Lihuaxuella</taxon>
    </lineage>
</organism>
<dbReference type="NCBIfam" id="TIGR03831">
    <property type="entry name" value="YgiT_finger"/>
    <property type="match status" value="1"/>
</dbReference>
<dbReference type="InterPro" id="IPR022451">
    <property type="entry name" value="CHP03829_YokU"/>
</dbReference>
<keyword evidence="2" id="KW-1185">Reference proteome</keyword>
<dbReference type="EMBL" id="FOCQ01000018">
    <property type="protein sequence ID" value="SEN69379.1"/>
    <property type="molecule type" value="Genomic_DNA"/>
</dbReference>
<dbReference type="Proteomes" id="UP000199695">
    <property type="component" value="Unassembled WGS sequence"/>
</dbReference>
<proteinExistence type="predicted"/>
<accession>A0A1H8ILY0</accession>
<dbReference type="RefSeq" id="WP_089972280.1">
    <property type="nucleotide sequence ID" value="NZ_FOCQ01000018.1"/>
</dbReference>
<reference evidence="1 2" key="1">
    <citation type="submission" date="2016-10" db="EMBL/GenBank/DDBJ databases">
        <authorList>
            <person name="de Groot N.N."/>
        </authorList>
    </citation>
    <scope>NUCLEOTIDE SEQUENCE [LARGE SCALE GENOMIC DNA]</scope>
    <source>
        <strain evidence="1 2">DSM 46701</strain>
    </source>
</reference>